<organism evidence="2 3">
    <name type="scientific">Eleusine coracana subsp. coracana</name>
    <dbReference type="NCBI Taxonomy" id="191504"/>
    <lineage>
        <taxon>Eukaryota</taxon>
        <taxon>Viridiplantae</taxon>
        <taxon>Streptophyta</taxon>
        <taxon>Embryophyta</taxon>
        <taxon>Tracheophyta</taxon>
        <taxon>Spermatophyta</taxon>
        <taxon>Magnoliopsida</taxon>
        <taxon>Liliopsida</taxon>
        <taxon>Poales</taxon>
        <taxon>Poaceae</taxon>
        <taxon>PACMAD clade</taxon>
        <taxon>Chloridoideae</taxon>
        <taxon>Cynodonteae</taxon>
        <taxon>Eleusininae</taxon>
        <taxon>Eleusine</taxon>
    </lineage>
</organism>
<feature type="region of interest" description="Disordered" evidence="1">
    <location>
        <begin position="1"/>
        <end position="45"/>
    </location>
</feature>
<sequence>MGNCVASGGTTVAAKGAAGEDGRRRGRRWKAPREDQLGSVPGRIFSNDGRSRTAAVYTQQGRKGINQDAMLVWDGFGGEEDAVL</sequence>
<evidence type="ECO:0000313" key="3">
    <source>
        <dbReference type="Proteomes" id="UP001054889"/>
    </source>
</evidence>
<evidence type="ECO:0000256" key="1">
    <source>
        <dbReference type="SAM" id="MobiDB-lite"/>
    </source>
</evidence>
<evidence type="ECO:0000313" key="2">
    <source>
        <dbReference type="EMBL" id="GJN32760.1"/>
    </source>
</evidence>
<reference evidence="2" key="1">
    <citation type="journal article" date="2018" name="DNA Res.">
        <title>Multiple hybrid de novo genome assembly of finger millet, an orphan allotetraploid crop.</title>
        <authorList>
            <person name="Hatakeyama M."/>
            <person name="Aluri S."/>
            <person name="Balachadran M.T."/>
            <person name="Sivarajan S.R."/>
            <person name="Patrignani A."/>
            <person name="Gruter S."/>
            <person name="Poveda L."/>
            <person name="Shimizu-Inatsugi R."/>
            <person name="Baeten J."/>
            <person name="Francoijs K.J."/>
            <person name="Nataraja K.N."/>
            <person name="Reddy Y.A.N."/>
            <person name="Phadnis S."/>
            <person name="Ravikumar R.L."/>
            <person name="Schlapbach R."/>
            <person name="Sreeman S.M."/>
            <person name="Shimizu K.K."/>
        </authorList>
    </citation>
    <scope>NUCLEOTIDE SEQUENCE</scope>
</reference>
<comment type="caution">
    <text evidence="2">The sequence shown here is derived from an EMBL/GenBank/DDBJ whole genome shotgun (WGS) entry which is preliminary data.</text>
</comment>
<protein>
    <submittedName>
        <fullName evidence="2">Uncharacterized protein</fullName>
    </submittedName>
</protein>
<feature type="compositionally biased region" description="Low complexity" evidence="1">
    <location>
        <begin position="1"/>
        <end position="17"/>
    </location>
</feature>
<keyword evidence="3" id="KW-1185">Reference proteome</keyword>
<gene>
    <name evidence="2" type="primary">gb21284</name>
    <name evidence="2" type="ORF">PR202_gb21284</name>
</gene>
<accession>A0AAV5FET3</accession>
<dbReference type="EMBL" id="BQKI01000084">
    <property type="protein sequence ID" value="GJN32760.1"/>
    <property type="molecule type" value="Genomic_DNA"/>
</dbReference>
<dbReference type="AlphaFoldDB" id="A0AAV5FET3"/>
<dbReference type="Proteomes" id="UP001054889">
    <property type="component" value="Unassembled WGS sequence"/>
</dbReference>
<reference evidence="2" key="2">
    <citation type="submission" date="2021-12" db="EMBL/GenBank/DDBJ databases">
        <title>Resequencing data analysis of finger millet.</title>
        <authorList>
            <person name="Hatakeyama M."/>
            <person name="Aluri S."/>
            <person name="Balachadran M.T."/>
            <person name="Sivarajan S.R."/>
            <person name="Poveda L."/>
            <person name="Shimizu-Inatsugi R."/>
            <person name="Schlapbach R."/>
            <person name="Sreeman S.M."/>
            <person name="Shimizu K.K."/>
        </authorList>
    </citation>
    <scope>NUCLEOTIDE SEQUENCE</scope>
</reference>
<proteinExistence type="predicted"/>
<name>A0AAV5FET3_ELECO</name>